<reference evidence="1 2" key="1">
    <citation type="submission" date="2021-06" db="EMBL/GenBank/DDBJ databases">
        <title>Caerostris extrusa draft genome.</title>
        <authorList>
            <person name="Kono N."/>
            <person name="Arakawa K."/>
        </authorList>
    </citation>
    <scope>NUCLEOTIDE SEQUENCE [LARGE SCALE GENOMIC DNA]</scope>
</reference>
<name>A0AAV4RSM1_CAEEX</name>
<proteinExistence type="predicted"/>
<accession>A0AAV4RSM1</accession>
<sequence>MFRYVCSGLTVCVFHQLDNPLCMPTVTNIKTMRSSSHFLASPETSRKTLRSLPGETLPKKISKSLLIQQEKLKDYINNWNPFGFYHMFRYGCSGLTVGVFHQLNNPLCMPTVTNMKTMWSSSTSSRLQKRLERH</sequence>
<gene>
    <name evidence="1" type="ORF">CEXT_118841</name>
</gene>
<protein>
    <submittedName>
        <fullName evidence="1">Uncharacterized protein</fullName>
    </submittedName>
</protein>
<dbReference type="EMBL" id="BPLR01008216">
    <property type="protein sequence ID" value="GIY22908.1"/>
    <property type="molecule type" value="Genomic_DNA"/>
</dbReference>
<organism evidence="1 2">
    <name type="scientific">Caerostris extrusa</name>
    <name type="common">Bark spider</name>
    <name type="synonym">Caerostris bankana</name>
    <dbReference type="NCBI Taxonomy" id="172846"/>
    <lineage>
        <taxon>Eukaryota</taxon>
        <taxon>Metazoa</taxon>
        <taxon>Ecdysozoa</taxon>
        <taxon>Arthropoda</taxon>
        <taxon>Chelicerata</taxon>
        <taxon>Arachnida</taxon>
        <taxon>Araneae</taxon>
        <taxon>Araneomorphae</taxon>
        <taxon>Entelegynae</taxon>
        <taxon>Araneoidea</taxon>
        <taxon>Araneidae</taxon>
        <taxon>Caerostris</taxon>
    </lineage>
</organism>
<keyword evidence="2" id="KW-1185">Reference proteome</keyword>
<dbReference type="Proteomes" id="UP001054945">
    <property type="component" value="Unassembled WGS sequence"/>
</dbReference>
<comment type="caution">
    <text evidence="1">The sequence shown here is derived from an EMBL/GenBank/DDBJ whole genome shotgun (WGS) entry which is preliminary data.</text>
</comment>
<dbReference type="AlphaFoldDB" id="A0AAV4RSM1"/>
<evidence type="ECO:0000313" key="2">
    <source>
        <dbReference type="Proteomes" id="UP001054945"/>
    </source>
</evidence>
<evidence type="ECO:0000313" key="1">
    <source>
        <dbReference type="EMBL" id="GIY22908.1"/>
    </source>
</evidence>